<dbReference type="EMBL" id="MWUE01000003">
    <property type="protein sequence ID" value="OQP36059.1"/>
    <property type="molecule type" value="Genomic_DNA"/>
</dbReference>
<comment type="caution">
    <text evidence="4">The sequence shown here is derived from an EMBL/GenBank/DDBJ whole genome shotgun (WGS) entry which is preliminary data.</text>
</comment>
<dbReference type="AlphaFoldDB" id="A0A1V9DQC6"/>
<dbReference type="Gene3D" id="3.90.950.10">
    <property type="match status" value="1"/>
</dbReference>
<evidence type="ECO:0000256" key="3">
    <source>
        <dbReference type="ARBA" id="ARBA00023080"/>
    </source>
</evidence>
<dbReference type="Proteomes" id="UP000192769">
    <property type="component" value="Unassembled WGS sequence"/>
</dbReference>
<gene>
    <name evidence="4" type="ORF">B2J69_00345</name>
</gene>
<dbReference type="SUPFAM" id="SSF52972">
    <property type="entry name" value="ITPase-like"/>
    <property type="match status" value="1"/>
</dbReference>
<keyword evidence="5" id="KW-1185">Reference proteome</keyword>
<protein>
    <submittedName>
        <fullName evidence="4">Non-canonical purine NTP pyrophosphatase</fullName>
    </submittedName>
</protein>
<dbReference type="OrthoDB" id="9795331at2"/>
<evidence type="ECO:0000256" key="1">
    <source>
        <dbReference type="ARBA" id="ARBA00008023"/>
    </source>
</evidence>
<proteinExistence type="inferred from homology"/>
<dbReference type="GO" id="GO:0009117">
    <property type="term" value="P:nucleotide metabolic process"/>
    <property type="evidence" value="ECO:0007669"/>
    <property type="project" value="UniProtKB-KW"/>
</dbReference>
<accession>A0A1V9DQC6</accession>
<sequence length="186" mass="21044">MKIRFLSANEHKLTEVRKILEPVGVDVLPIARRIEEIQTENEITLVRDKLTKAFSLIGRPLFVEHTGLYLDGLNGLPAGLTRIFWNRLDAERFAKLVQGLDSQAVTAKTVLGYCDGRKMYQFHGELRGTIAAKPAGPREFQWDCVFIPEGHTQTFAEMGELKNEISMRKLALDRFAEFLKTARGVA</sequence>
<organism evidence="4 5">
    <name type="scientific">Pantoea latae</name>
    <dbReference type="NCBI Taxonomy" id="1964541"/>
    <lineage>
        <taxon>Bacteria</taxon>
        <taxon>Pseudomonadati</taxon>
        <taxon>Pseudomonadota</taxon>
        <taxon>Gammaproteobacteria</taxon>
        <taxon>Enterobacterales</taxon>
        <taxon>Erwiniaceae</taxon>
        <taxon>Pantoea</taxon>
    </lineage>
</organism>
<dbReference type="PANTHER" id="PTHR11067:SF9">
    <property type="entry name" value="INOSINE TRIPHOSPHATE PYROPHOSPHATASE"/>
    <property type="match status" value="1"/>
</dbReference>
<name>A0A1V9DQC6_9GAMM</name>
<dbReference type="Pfam" id="PF01725">
    <property type="entry name" value="Ham1p_like"/>
    <property type="match status" value="1"/>
</dbReference>
<comment type="similarity">
    <text evidence="1">Belongs to the HAM1 NTPase family.</text>
</comment>
<dbReference type="GO" id="GO:0005737">
    <property type="term" value="C:cytoplasm"/>
    <property type="evidence" value="ECO:0007669"/>
    <property type="project" value="TreeGrafter"/>
</dbReference>
<evidence type="ECO:0000313" key="4">
    <source>
        <dbReference type="EMBL" id="OQP36059.1"/>
    </source>
</evidence>
<keyword evidence="3" id="KW-0546">Nucleotide metabolism</keyword>
<evidence type="ECO:0000313" key="5">
    <source>
        <dbReference type="Proteomes" id="UP000192769"/>
    </source>
</evidence>
<reference evidence="4 5" key="1">
    <citation type="submission" date="2017-02" db="EMBL/GenBank/DDBJ databases">
        <title>Whole genome shotgun sequence of Pantoea agglomerans strain AS1 isolated from a cycad, Zamia floridana in Central Florida, USA.</title>
        <authorList>
            <person name="Lata P."/>
            <person name="Govindarajan S."/>
            <person name="Qi F."/>
            <person name="Li J.-L."/>
            <person name="Maurya S.K."/>
            <person name="Sahoo M.K."/>
        </authorList>
    </citation>
    <scope>NUCLEOTIDE SEQUENCE [LARGE SCALE GENOMIC DNA]</scope>
    <source>
        <strain evidence="4 5">AS1</strain>
    </source>
</reference>
<dbReference type="RefSeq" id="WP_081134675.1">
    <property type="nucleotide sequence ID" value="NZ_MWUE01000003.1"/>
</dbReference>
<evidence type="ECO:0000256" key="2">
    <source>
        <dbReference type="ARBA" id="ARBA00022801"/>
    </source>
</evidence>
<dbReference type="GO" id="GO:0047429">
    <property type="term" value="F:nucleoside triphosphate diphosphatase activity"/>
    <property type="evidence" value="ECO:0007669"/>
    <property type="project" value="InterPro"/>
</dbReference>
<dbReference type="CDD" id="cd00515">
    <property type="entry name" value="HAM1"/>
    <property type="match status" value="1"/>
</dbReference>
<dbReference type="PANTHER" id="PTHR11067">
    <property type="entry name" value="INOSINE TRIPHOSPHATE PYROPHOSPHATASE/HAM1 PROTEIN"/>
    <property type="match status" value="1"/>
</dbReference>
<dbReference type="InterPro" id="IPR002637">
    <property type="entry name" value="RdgB/HAM1"/>
</dbReference>
<dbReference type="GO" id="GO:0009143">
    <property type="term" value="P:nucleoside triphosphate catabolic process"/>
    <property type="evidence" value="ECO:0007669"/>
    <property type="project" value="InterPro"/>
</dbReference>
<dbReference type="InterPro" id="IPR029001">
    <property type="entry name" value="ITPase-like_fam"/>
</dbReference>
<keyword evidence="2" id="KW-0378">Hydrolase</keyword>